<evidence type="ECO:0000313" key="3">
    <source>
        <dbReference type="EMBL" id="CAF0718233.1"/>
    </source>
</evidence>
<dbReference type="InterPro" id="IPR002759">
    <property type="entry name" value="Pop5/Rpp14/Rnp2-like"/>
</dbReference>
<dbReference type="Gene3D" id="3.30.70.3250">
    <property type="entry name" value="Ribonuclease P, Pop5 subunit"/>
    <property type="match status" value="1"/>
</dbReference>
<reference evidence="3" key="1">
    <citation type="submission" date="2021-02" db="EMBL/GenBank/DDBJ databases">
        <authorList>
            <person name="Nowell W R."/>
        </authorList>
    </citation>
    <scope>NUCLEOTIDE SEQUENCE</scope>
    <source>
        <strain evidence="3">Ploen Becks lab</strain>
    </source>
</reference>
<proteinExistence type="inferred from homology"/>
<evidence type="ECO:0000256" key="2">
    <source>
        <dbReference type="ARBA" id="ARBA00022694"/>
    </source>
</evidence>
<name>A0A813MAK9_9BILA</name>
<organism evidence="3 4">
    <name type="scientific">Brachionus calyciflorus</name>
    <dbReference type="NCBI Taxonomy" id="104777"/>
    <lineage>
        <taxon>Eukaryota</taxon>
        <taxon>Metazoa</taxon>
        <taxon>Spiralia</taxon>
        <taxon>Gnathifera</taxon>
        <taxon>Rotifera</taxon>
        <taxon>Eurotatoria</taxon>
        <taxon>Monogononta</taxon>
        <taxon>Pseudotrocha</taxon>
        <taxon>Ploima</taxon>
        <taxon>Brachionidae</taxon>
        <taxon>Brachionus</taxon>
    </lineage>
</organism>
<dbReference type="Proteomes" id="UP000663879">
    <property type="component" value="Unassembled WGS sequence"/>
</dbReference>
<dbReference type="AlphaFoldDB" id="A0A813MAK9"/>
<accession>A0A813MAK9</accession>
<dbReference type="InterPro" id="IPR038085">
    <property type="entry name" value="Rnp2-like_sf"/>
</dbReference>
<keyword evidence="4" id="KW-1185">Reference proteome</keyword>
<keyword evidence="2" id="KW-0819">tRNA processing</keyword>
<dbReference type="SUPFAM" id="SSF160350">
    <property type="entry name" value="Rnp2-like"/>
    <property type="match status" value="1"/>
</dbReference>
<protein>
    <submittedName>
        <fullName evidence="3">Uncharacterized protein</fullName>
    </submittedName>
</protein>
<dbReference type="GO" id="GO:0001682">
    <property type="term" value="P:tRNA 5'-leader removal"/>
    <property type="evidence" value="ECO:0007669"/>
    <property type="project" value="InterPro"/>
</dbReference>
<evidence type="ECO:0000313" key="4">
    <source>
        <dbReference type="Proteomes" id="UP000663879"/>
    </source>
</evidence>
<dbReference type="EMBL" id="CAJNOC010000136">
    <property type="protein sequence ID" value="CAF0718233.1"/>
    <property type="molecule type" value="Genomic_DNA"/>
</dbReference>
<dbReference type="Pfam" id="PF01900">
    <property type="entry name" value="RNase_P_Rpp14"/>
    <property type="match status" value="1"/>
</dbReference>
<comment type="caution">
    <text evidence="3">The sequence shown here is derived from an EMBL/GenBank/DDBJ whole genome shotgun (WGS) entry which is preliminary data.</text>
</comment>
<gene>
    <name evidence="3" type="ORF">OXX778_LOCUS1928</name>
</gene>
<sequence length="125" mass="14206">MSFKFECNDIDPKSLPAFFLVKIHSDVEKLNLEEIEIQIIITQSLNNLFGEIGMVGLVPRIIKYDKEKRIIILETNQKSVTGLTQALSLTNGISNTNPYKLAFKILNVTNFLGNIDVNSQNDFFR</sequence>
<evidence type="ECO:0000256" key="1">
    <source>
        <dbReference type="ARBA" id="ARBA00010800"/>
    </source>
</evidence>
<comment type="similarity">
    <text evidence="1">Belongs to the eukaryotic/archaeal RNase P protein component 2 family.</text>
</comment>
<dbReference type="GO" id="GO:0030677">
    <property type="term" value="C:ribonuclease P complex"/>
    <property type="evidence" value="ECO:0007669"/>
    <property type="project" value="InterPro"/>
</dbReference>